<name>A0A6C0J8B5_9ZZZZ</name>
<sequence length="92" mass="10066">MNSMDEMTVDMMEILKRFFKYVCEGLMVAIAAFVFPRKKMNPDEILMIAAVASATFAILDMYAPTIGVTARQGAGFGIGASLVDFPGRGMKF</sequence>
<dbReference type="AlphaFoldDB" id="A0A6C0J8B5"/>
<proteinExistence type="predicted"/>
<reference evidence="2" key="1">
    <citation type="journal article" date="2020" name="Nature">
        <title>Giant virus diversity and host interactions through global metagenomics.</title>
        <authorList>
            <person name="Schulz F."/>
            <person name="Roux S."/>
            <person name="Paez-Espino D."/>
            <person name="Jungbluth S."/>
            <person name="Walsh D.A."/>
            <person name="Denef V.J."/>
            <person name="McMahon K.D."/>
            <person name="Konstantinidis K.T."/>
            <person name="Eloe-Fadrosh E.A."/>
            <person name="Kyrpides N.C."/>
            <person name="Woyke T."/>
        </authorList>
    </citation>
    <scope>NUCLEOTIDE SEQUENCE</scope>
    <source>
        <strain evidence="2">GVMAG-M-3300025860-25</strain>
    </source>
</reference>
<keyword evidence="1" id="KW-0812">Transmembrane</keyword>
<dbReference type="EMBL" id="MN740335">
    <property type="protein sequence ID" value="QHU01120.1"/>
    <property type="molecule type" value="Genomic_DNA"/>
</dbReference>
<feature type="transmembrane region" description="Helical" evidence="1">
    <location>
        <begin position="21"/>
        <end position="39"/>
    </location>
</feature>
<keyword evidence="1" id="KW-1133">Transmembrane helix</keyword>
<feature type="transmembrane region" description="Helical" evidence="1">
    <location>
        <begin position="45"/>
        <end position="63"/>
    </location>
</feature>
<protein>
    <submittedName>
        <fullName evidence="2">Uncharacterized protein</fullName>
    </submittedName>
</protein>
<evidence type="ECO:0000256" key="1">
    <source>
        <dbReference type="SAM" id="Phobius"/>
    </source>
</evidence>
<accession>A0A6C0J8B5</accession>
<evidence type="ECO:0000313" key="2">
    <source>
        <dbReference type="EMBL" id="QHU01120.1"/>
    </source>
</evidence>
<organism evidence="2">
    <name type="scientific">viral metagenome</name>
    <dbReference type="NCBI Taxonomy" id="1070528"/>
    <lineage>
        <taxon>unclassified sequences</taxon>
        <taxon>metagenomes</taxon>
        <taxon>organismal metagenomes</taxon>
    </lineage>
</organism>
<keyword evidence="1" id="KW-0472">Membrane</keyword>